<dbReference type="InterPro" id="IPR014337">
    <property type="entry name" value="Ectoine_EhuB"/>
</dbReference>
<dbReference type="RefSeq" id="WP_418159129.1">
    <property type="nucleotide sequence ID" value="NZ_JBBLZC010000007.1"/>
</dbReference>
<dbReference type="Gene3D" id="3.40.190.10">
    <property type="entry name" value="Periplasmic binding protein-like II"/>
    <property type="match status" value="2"/>
</dbReference>
<feature type="domain" description="Solute-binding protein family 3/N-terminal" evidence="2">
    <location>
        <begin position="44"/>
        <end position="278"/>
    </location>
</feature>
<name>A0ABU8XQU1_9PROT</name>
<dbReference type="Proteomes" id="UP001375743">
    <property type="component" value="Unassembled WGS sequence"/>
</dbReference>
<dbReference type="CDD" id="cd01002">
    <property type="entry name" value="PBP2_Ehub_like"/>
    <property type="match status" value="1"/>
</dbReference>
<organism evidence="3 4">
    <name type="scientific">Benzoatithermus flavus</name>
    <dbReference type="NCBI Taxonomy" id="3108223"/>
    <lineage>
        <taxon>Bacteria</taxon>
        <taxon>Pseudomonadati</taxon>
        <taxon>Pseudomonadota</taxon>
        <taxon>Alphaproteobacteria</taxon>
        <taxon>Geminicoccales</taxon>
        <taxon>Geminicoccaceae</taxon>
        <taxon>Benzoatithermus</taxon>
    </lineage>
</organism>
<evidence type="ECO:0000313" key="4">
    <source>
        <dbReference type="Proteomes" id="UP001375743"/>
    </source>
</evidence>
<evidence type="ECO:0000259" key="2">
    <source>
        <dbReference type="SMART" id="SM00062"/>
    </source>
</evidence>
<dbReference type="PANTHER" id="PTHR35936:SF17">
    <property type="entry name" value="ARGININE-BINDING EXTRACELLULAR PROTEIN ARTP"/>
    <property type="match status" value="1"/>
</dbReference>
<evidence type="ECO:0000313" key="3">
    <source>
        <dbReference type="EMBL" id="MEK0083284.1"/>
    </source>
</evidence>
<gene>
    <name evidence="3" type="primary">ehuB</name>
    <name evidence="3" type="ORF">U1T56_08970</name>
</gene>
<dbReference type="EMBL" id="JBBLZC010000007">
    <property type="protein sequence ID" value="MEK0083284.1"/>
    <property type="molecule type" value="Genomic_DNA"/>
</dbReference>
<dbReference type="Pfam" id="PF00497">
    <property type="entry name" value="SBP_bac_3"/>
    <property type="match status" value="1"/>
</dbReference>
<dbReference type="NCBIfam" id="TIGR02995">
    <property type="entry name" value="ectoine_ehuB"/>
    <property type="match status" value="1"/>
</dbReference>
<proteinExistence type="predicted"/>
<keyword evidence="4" id="KW-1185">Reference proteome</keyword>
<evidence type="ECO:0000256" key="1">
    <source>
        <dbReference type="ARBA" id="ARBA00022729"/>
    </source>
</evidence>
<dbReference type="SMART" id="SM00062">
    <property type="entry name" value="PBPb"/>
    <property type="match status" value="1"/>
</dbReference>
<accession>A0ABU8XQU1</accession>
<dbReference type="SUPFAM" id="SSF53850">
    <property type="entry name" value="Periplasmic binding protein-like II"/>
    <property type="match status" value="1"/>
</dbReference>
<keyword evidence="1" id="KW-0732">Signal</keyword>
<protein>
    <submittedName>
        <fullName evidence="3">Ectoine/hydroxyectoine ABC transporter substrate-binding protein EhuB</fullName>
    </submittedName>
</protein>
<dbReference type="PANTHER" id="PTHR35936">
    <property type="entry name" value="MEMBRANE-BOUND LYTIC MUREIN TRANSGLYCOSYLASE F"/>
    <property type="match status" value="1"/>
</dbReference>
<reference evidence="3 4" key="1">
    <citation type="submission" date="2024-01" db="EMBL/GenBank/DDBJ databases">
        <title>Multi-omics insights into the function and evolution of sodium benzoate biodegradation pathways in Benzoatithermus flavus gen. nov., sp. nov. from hot spring.</title>
        <authorList>
            <person name="Hu C.-J."/>
            <person name="Li W.-J."/>
        </authorList>
    </citation>
    <scope>NUCLEOTIDE SEQUENCE [LARGE SCALE GENOMIC DNA]</scope>
    <source>
        <strain evidence="3 4">SYSU G07066</strain>
    </source>
</reference>
<dbReference type="InterPro" id="IPR001638">
    <property type="entry name" value="Solute-binding_3/MltF_N"/>
</dbReference>
<sequence length="292" mass="32160">MGDHQRLWGARGTLWVAIVLGFSILTCRAAPAETTLQRILRTGEVRIGYAGEVPFGFRTPNGRVTGEAPEIARVMFARMGVPFITAVQTEFRALIRELRAGRFDVIAAGMTIVPERCREIAFSEPTYRTSVGFLVRAGNPRRVDGYEDIAHNPSLRLGVVAGTIELADALASGVDDEQLMIFPDALTAASAVKIGRVDAYAATLLTVRALAERDRRRLARAQPDRSPIDIGWNGRRYYGGFGFRKEDGDLRDAFNRQLAAFIGTPEHLTLIGRFGFGPENLPDRRTADLCQP</sequence>
<comment type="caution">
    <text evidence="3">The sequence shown here is derived from an EMBL/GenBank/DDBJ whole genome shotgun (WGS) entry which is preliminary data.</text>
</comment>